<dbReference type="PANTHER" id="PTHR34109">
    <property type="entry name" value="BNAUNNG04460D PROTEIN-RELATED"/>
    <property type="match status" value="1"/>
</dbReference>
<accession>A0A3N1L0T5</accession>
<dbReference type="RefSeq" id="WP_123692731.1">
    <property type="nucleotide sequence ID" value="NZ_AP019700.1"/>
</dbReference>
<evidence type="ECO:0000313" key="3">
    <source>
        <dbReference type="Proteomes" id="UP000278222"/>
    </source>
</evidence>
<reference evidence="2 3" key="1">
    <citation type="submission" date="2018-11" db="EMBL/GenBank/DDBJ databases">
        <title>Genomic Encyclopedia of Type Strains, Phase IV (KMG-IV): sequencing the most valuable type-strain genomes for metagenomic binning, comparative biology and taxonomic classification.</title>
        <authorList>
            <person name="Goeker M."/>
        </authorList>
    </citation>
    <scope>NUCLEOTIDE SEQUENCE [LARGE SCALE GENOMIC DNA]</scope>
    <source>
        <strain evidence="2 3">DSM 5900</strain>
    </source>
</reference>
<dbReference type="InterPro" id="IPR037523">
    <property type="entry name" value="VOC_core"/>
</dbReference>
<comment type="caution">
    <text evidence="2">The sequence shown here is derived from an EMBL/GenBank/DDBJ whole genome shotgun (WGS) entry which is preliminary data.</text>
</comment>
<dbReference type="OrthoDB" id="9806868at2"/>
<dbReference type="EMBL" id="RJKX01000015">
    <property type="protein sequence ID" value="ROP84649.1"/>
    <property type="molecule type" value="Genomic_DNA"/>
</dbReference>
<protein>
    <submittedName>
        <fullName evidence="2">Putative glyoxalase superfamily protein PhnB</fullName>
    </submittedName>
</protein>
<keyword evidence="3" id="KW-1185">Reference proteome</keyword>
<dbReference type="Pfam" id="PF00903">
    <property type="entry name" value="Glyoxalase"/>
    <property type="match status" value="1"/>
</dbReference>
<dbReference type="SUPFAM" id="SSF54593">
    <property type="entry name" value="Glyoxalase/Bleomycin resistance protein/Dihydroxybiphenyl dioxygenase"/>
    <property type="match status" value="1"/>
</dbReference>
<dbReference type="PANTHER" id="PTHR34109:SF1">
    <property type="entry name" value="VOC DOMAIN-CONTAINING PROTEIN"/>
    <property type="match status" value="1"/>
</dbReference>
<dbReference type="Proteomes" id="UP000278222">
    <property type="component" value="Unassembled WGS sequence"/>
</dbReference>
<organism evidence="2 3">
    <name type="scientific">Stella humosa</name>
    <dbReference type="NCBI Taxonomy" id="94"/>
    <lineage>
        <taxon>Bacteria</taxon>
        <taxon>Pseudomonadati</taxon>
        <taxon>Pseudomonadota</taxon>
        <taxon>Alphaproteobacteria</taxon>
        <taxon>Rhodospirillales</taxon>
        <taxon>Stellaceae</taxon>
        <taxon>Stella</taxon>
    </lineage>
</organism>
<dbReference type="InterPro" id="IPR029068">
    <property type="entry name" value="Glyas_Bleomycin-R_OHBP_Dase"/>
</dbReference>
<dbReference type="PROSITE" id="PS51819">
    <property type="entry name" value="VOC"/>
    <property type="match status" value="1"/>
</dbReference>
<gene>
    <name evidence="2" type="ORF">EDC65_4004</name>
</gene>
<proteinExistence type="predicted"/>
<sequence length="150" mass="16097">MPIRQTIIPALSYDDPNGAIAFLEAAFGFETHLLVTDGDGRVQHGEVSIDGALVMLGPAGWADWAKSPRSAGGANTQSVHVEVADVDAHCARARAAGARIVAEPTDQFYGDRTYRAADPEGHHWVFAQHVRDVPADEMSANSGLKVEYRS</sequence>
<evidence type="ECO:0000313" key="2">
    <source>
        <dbReference type="EMBL" id="ROP84649.1"/>
    </source>
</evidence>
<evidence type="ECO:0000259" key="1">
    <source>
        <dbReference type="PROSITE" id="PS51819"/>
    </source>
</evidence>
<feature type="domain" description="VOC" evidence="1">
    <location>
        <begin position="4"/>
        <end position="129"/>
    </location>
</feature>
<dbReference type="Gene3D" id="3.30.720.120">
    <property type="match status" value="1"/>
</dbReference>
<dbReference type="AlphaFoldDB" id="A0A3N1L0T5"/>
<name>A0A3N1L0T5_9PROT</name>
<dbReference type="Gene3D" id="3.30.720.110">
    <property type="match status" value="1"/>
</dbReference>
<dbReference type="InterPro" id="IPR004360">
    <property type="entry name" value="Glyas_Fos-R_dOase_dom"/>
</dbReference>